<dbReference type="InterPro" id="IPR016181">
    <property type="entry name" value="Acyl_CoA_acyltransferase"/>
</dbReference>
<organism evidence="2 3">
    <name type="scientific">Halarcobacter anaerophilus</name>
    <dbReference type="NCBI Taxonomy" id="877500"/>
    <lineage>
        <taxon>Bacteria</taxon>
        <taxon>Pseudomonadati</taxon>
        <taxon>Campylobacterota</taxon>
        <taxon>Epsilonproteobacteria</taxon>
        <taxon>Campylobacterales</taxon>
        <taxon>Arcobacteraceae</taxon>
        <taxon>Halarcobacter</taxon>
    </lineage>
</organism>
<dbReference type="Pfam" id="PF00583">
    <property type="entry name" value="Acetyltransf_1"/>
    <property type="match status" value="1"/>
</dbReference>
<dbReference type="CDD" id="cd04301">
    <property type="entry name" value="NAT_SF"/>
    <property type="match status" value="1"/>
</dbReference>
<dbReference type="Proteomes" id="UP000290191">
    <property type="component" value="Unassembled WGS sequence"/>
</dbReference>
<dbReference type="InterPro" id="IPR000182">
    <property type="entry name" value="GNAT_dom"/>
</dbReference>
<sequence length="77" mass="9293">MSIKRALPEFRHHNIGKELVWFIFDYAKRKDIKRLSIGIIAKNTRLKNWYLNLGFKEGDTKTFSYLPFDVLFMNHIF</sequence>
<comment type="caution">
    <text evidence="2">The sequence shown here is derived from an EMBL/GenBank/DDBJ whole genome shotgun (WGS) entry which is preliminary data.</text>
</comment>
<reference evidence="2 3" key="1">
    <citation type="submission" date="2017-10" db="EMBL/GenBank/DDBJ databases">
        <title>Genomics of the genus Arcobacter.</title>
        <authorList>
            <person name="Perez-Cataluna A."/>
            <person name="Figueras M.J."/>
        </authorList>
    </citation>
    <scope>NUCLEOTIDE SEQUENCE [LARGE SCALE GENOMIC DNA]</scope>
    <source>
        <strain evidence="2 3">DSM 24636</strain>
    </source>
</reference>
<feature type="domain" description="N-acetyltransferase" evidence="1">
    <location>
        <begin position="7"/>
        <end position="55"/>
    </location>
</feature>
<dbReference type="Gene3D" id="3.40.630.30">
    <property type="match status" value="1"/>
</dbReference>
<dbReference type="RefSeq" id="WP_129080976.1">
    <property type="nucleotide sequence ID" value="NZ_CP041070.1"/>
</dbReference>
<evidence type="ECO:0000313" key="3">
    <source>
        <dbReference type="Proteomes" id="UP000290191"/>
    </source>
</evidence>
<dbReference type="STRING" id="877500.GCA_000935065_02524"/>
<name>A0A4Q0Y4Q0_9BACT</name>
<gene>
    <name evidence="2" type="ORF">CRV06_01000</name>
</gene>
<keyword evidence="3" id="KW-1185">Reference proteome</keyword>
<dbReference type="AlphaFoldDB" id="A0A4Q0Y4Q0"/>
<dbReference type="EMBL" id="PDKO01000001">
    <property type="protein sequence ID" value="RXJ64565.1"/>
    <property type="molecule type" value="Genomic_DNA"/>
</dbReference>
<dbReference type="GO" id="GO:0016747">
    <property type="term" value="F:acyltransferase activity, transferring groups other than amino-acyl groups"/>
    <property type="evidence" value="ECO:0007669"/>
    <property type="project" value="InterPro"/>
</dbReference>
<dbReference type="OrthoDB" id="9813917at2"/>
<protein>
    <recommendedName>
        <fullName evidence="1">N-acetyltransferase domain-containing protein</fullName>
    </recommendedName>
</protein>
<proteinExistence type="predicted"/>
<accession>A0A4Q0Y4Q0</accession>
<dbReference type="SUPFAM" id="SSF55729">
    <property type="entry name" value="Acyl-CoA N-acyltransferases (Nat)"/>
    <property type="match status" value="1"/>
</dbReference>
<evidence type="ECO:0000259" key="1">
    <source>
        <dbReference type="Pfam" id="PF00583"/>
    </source>
</evidence>
<evidence type="ECO:0000313" key="2">
    <source>
        <dbReference type="EMBL" id="RXJ64565.1"/>
    </source>
</evidence>